<dbReference type="RefSeq" id="WP_090322635.1">
    <property type="nucleotide sequence ID" value="NZ_FNKJ01000003.1"/>
</dbReference>
<dbReference type="PANTHER" id="PTHR35936">
    <property type="entry name" value="MEMBRANE-BOUND LYTIC MUREIN TRANSGLYCOSYLASE F"/>
    <property type="match status" value="1"/>
</dbReference>
<dbReference type="Pfam" id="PF00497">
    <property type="entry name" value="SBP_bac_3"/>
    <property type="match status" value="1"/>
</dbReference>
<evidence type="ECO:0000313" key="8">
    <source>
        <dbReference type="EMBL" id="SDR02984.1"/>
    </source>
</evidence>
<sequence>MKKFVLAALFAFASASTGVQAKDLSVIRFGVDPTFAPFESKAPDGQLVGFDIDLGNAICAQLKAKCVWVEIAFDSIIPALKAKKFDGILSAMTVNEKRKENVAFSDKLYNSPNRLIAKSDSGLIPTVESLKGKRIGVAQGSTQEAYVRAAWAPHGVTMVSYTNQDLLYPDLVSGRIDATLTDAVVADIGFLQTPRNTGFAFAGDTVQDEKLLGSGIAIGLRKEDQELINAINGALAEMHKNGTYDAIQKKYFTFDIYE</sequence>
<dbReference type="SMART" id="SM00062">
    <property type="entry name" value="PBPb"/>
    <property type="match status" value="1"/>
</dbReference>
<keyword evidence="3" id="KW-0813">Transport</keyword>
<dbReference type="NCBIfam" id="TIGR01096">
    <property type="entry name" value="3A0103s03R"/>
    <property type="match status" value="1"/>
</dbReference>
<dbReference type="GO" id="GO:0030288">
    <property type="term" value="C:outer membrane-bounded periplasmic space"/>
    <property type="evidence" value="ECO:0007669"/>
    <property type="project" value="InterPro"/>
</dbReference>
<dbReference type="AlphaFoldDB" id="A0A1H1FPY9"/>
<evidence type="ECO:0000256" key="5">
    <source>
        <dbReference type="ARBA" id="ARBA00022764"/>
    </source>
</evidence>
<keyword evidence="4" id="KW-0732">Signal</keyword>
<dbReference type="Proteomes" id="UP000199570">
    <property type="component" value="Unassembled WGS sequence"/>
</dbReference>
<name>A0A1H1FPY9_9PSED</name>
<evidence type="ECO:0000256" key="6">
    <source>
        <dbReference type="RuleBase" id="RU003744"/>
    </source>
</evidence>
<evidence type="ECO:0000256" key="3">
    <source>
        <dbReference type="ARBA" id="ARBA00022448"/>
    </source>
</evidence>
<protein>
    <submittedName>
        <fullName evidence="8">Amino acid ABC transporter substrate-binding protein, PAAT family</fullName>
    </submittedName>
</protein>
<gene>
    <name evidence="8" type="ORF">SAMN04490195_2835</name>
</gene>
<organism evidence="8 9">
    <name type="scientific">Pseudomonas moorei</name>
    <dbReference type="NCBI Taxonomy" id="395599"/>
    <lineage>
        <taxon>Bacteria</taxon>
        <taxon>Pseudomonadati</taxon>
        <taxon>Pseudomonadota</taxon>
        <taxon>Gammaproteobacteria</taxon>
        <taxon>Pseudomonadales</taxon>
        <taxon>Pseudomonadaceae</taxon>
        <taxon>Pseudomonas</taxon>
    </lineage>
</organism>
<keyword evidence="5" id="KW-0574">Periplasm</keyword>
<dbReference type="InterPro" id="IPR001638">
    <property type="entry name" value="Solute-binding_3/MltF_N"/>
</dbReference>
<evidence type="ECO:0000256" key="1">
    <source>
        <dbReference type="ARBA" id="ARBA00004418"/>
    </source>
</evidence>
<dbReference type="Gene3D" id="3.40.190.10">
    <property type="entry name" value="Periplasmic binding protein-like II"/>
    <property type="match status" value="2"/>
</dbReference>
<dbReference type="PANTHER" id="PTHR35936:SF13">
    <property type="entry name" value="HISTIDINE-BINDING PERIPLASMIC PROTEIN"/>
    <property type="match status" value="1"/>
</dbReference>
<evidence type="ECO:0000259" key="7">
    <source>
        <dbReference type="SMART" id="SM00062"/>
    </source>
</evidence>
<dbReference type="EMBL" id="FNKJ01000003">
    <property type="protein sequence ID" value="SDR02984.1"/>
    <property type="molecule type" value="Genomic_DNA"/>
</dbReference>
<dbReference type="SUPFAM" id="SSF53850">
    <property type="entry name" value="Periplasmic binding protein-like II"/>
    <property type="match status" value="1"/>
</dbReference>
<dbReference type="InterPro" id="IPR005768">
    <property type="entry name" value="Lys_Arg_Orn-bd"/>
</dbReference>
<dbReference type="InterPro" id="IPR018313">
    <property type="entry name" value="SBP_3_CS"/>
</dbReference>
<comment type="subcellular location">
    <subcellularLocation>
        <location evidence="1">Periplasm</location>
    </subcellularLocation>
</comment>
<feature type="domain" description="Solute-binding protein family 3/N-terminal" evidence="7">
    <location>
        <begin position="26"/>
        <end position="255"/>
    </location>
</feature>
<keyword evidence="9" id="KW-1185">Reference proteome</keyword>
<evidence type="ECO:0000256" key="4">
    <source>
        <dbReference type="ARBA" id="ARBA00022729"/>
    </source>
</evidence>
<accession>A0A1H1FPY9</accession>
<dbReference type="OrthoDB" id="9768183at2"/>
<dbReference type="PROSITE" id="PS01039">
    <property type="entry name" value="SBP_BACTERIAL_3"/>
    <property type="match status" value="1"/>
</dbReference>
<dbReference type="CDD" id="cd13703">
    <property type="entry name" value="PBP2_HisJ_LAO"/>
    <property type="match status" value="1"/>
</dbReference>
<evidence type="ECO:0000256" key="2">
    <source>
        <dbReference type="ARBA" id="ARBA00010333"/>
    </source>
</evidence>
<proteinExistence type="inferred from homology"/>
<comment type="similarity">
    <text evidence="2 6">Belongs to the bacterial solute-binding protein 3 family.</text>
</comment>
<reference evidence="9" key="1">
    <citation type="submission" date="2016-10" db="EMBL/GenBank/DDBJ databases">
        <authorList>
            <person name="Varghese N."/>
            <person name="Submissions S."/>
        </authorList>
    </citation>
    <scope>NUCLEOTIDE SEQUENCE [LARGE SCALE GENOMIC DNA]</scope>
    <source>
        <strain evidence="9">BS3775</strain>
    </source>
</reference>
<evidence type="ECO:0000313" key="9">
    <source>
        <dbReference type="Proteomes" id="UP000199570"/>
    </source>
</evidence>